<keyword evidence="3" id="KW-1185">Reference proteome</keyword>
<accession>A0A167SPU7</accession>
<dbReference type="AlphaFoldDB" id="A0A167SPU7"/>
<evidence type="ECO:0000313" key="2">
    <source>
        <dbReference type="EMBL" id="KZP02124.1"/>
    </source>
</evidence>
<dbReference type="EMBL" id="KV418958">
    <property type="protein sequence ID" value="KZP02124.1"/>
    <property type="molecule type" value="Genomic_DNA"/>
</dbReference>
<name>A0A167SPU7_9AGAM</name>
<sequence>MTTAKTLARQWAKSDRMEWERQNQTFLISQIRQSWPDLMQTRVFELTGSKAMVGKWQKCSVRRAGTPENRFEEIDEVRTHDSERGHGAIRDNSAREGGHGDRDAQLHGEVEERFKDCPPTFKHQHSNIAFEEIQLIQAYPLHEKIRLTSEGDRPDTEKDPECWTDLGSAGKKAFAFEGLTMRGALDDMDDGGWSASQMRGCAFWEGKEDSEARHCMWTGKHYKIRL</sequence>
<dbReference type="Proteomes" id="UP000076532">
    <property type="component" value="Unassembled WGS sequence"/>
</dbReference>
<feature type="region of interest" description="Disordered" evidence="1">
    <location>
        <begin position="73"/>
        <end position="103"/>
    </location>
</feature>
<reference evidence="2 3" key="1">
    <citation type="journal article" date="2016" name="Mol. Biol. Evol.">
        <title>Comparative Genomics of Early-Diverging Mushroom-Forming Fungi Provides Insights into the Origins of Lignocellulose Decay Capabilities.</title>
        <authorList>
            <person name="Nagy L.G."/>
            <person name="Riley R."/>
            <person name="Tritt A."/>
            <person name="Adam C."/>
            <person name="Daum C."/>
            <person name="Floudas D."/>
            <person name="Sun H."/>
            <person name="Yadav J.S."/>
            <person name="Pangilinan J."/>
            <person name="Larsson K.H."/>
            <person name="Matsuura K."/>
            <person name="Barry K."/>
            <person name="Labutti K."/>
            <person name="Kuo R."/>
            <person name="Ohm R.A."/>
            <person name="Bhattacharya S.S."/>
            <person name="Shirouzu T."/>
            <person name="Yoshinaga Y."/>
            <person name="Martin F.M."/>
            <person name="Grigoriev I.V."/>
            <person name="Hibbett D.S."/>
        </authorList>
    </citation>
    <scope>NUCLEOTIDE SEQUENCE [LARGE SCALE GENOMIC DNA]</scope>
    <source>
        <strain evidence="2 3">CBS 109695</strain>
    </source>
</reference>
<proteinExistence type="predicted"/>
<evidence type="ECO:0000313" key="3">
    <source>
        <dbReference type="Proteomes" id="UP000076532"/>
    </source>
</evidence>
<gene>
    <name evidence="2" type="ORF">FIBSPDRAFT_906140</name>
</gene>
<protein>
    <submittedName>
        <fullName evidence="2">Uncharacterized protein</fullName>
    </submittedName>
</protein>
<evidence type="ECO:0000256" key="1">
    <source>
        <dbReference type="SAM" id="MobiDB-lite"/>
    </source>
</evidence>
<organism evidence="2 3">
    <name type="scientific">Athelia psychrophila</name>
    <dbReference type="NCBI Taxonomy" id="1759441"/>
    <lineage>
        <taxon>Eukaryota</taxon>
        <taxon>Fungi</taxon>
        <taxon>Dikarya</taxon>
        <taxon>Basidiomycota</taxon>
        <taxon>Agaricomycotina</taxon>
        <taxon>Agaricomycetes</taxon>
        <taxon>Agaricomycetidae</taxon>
        <taxon>Atheliales</taxon>
        <taxon>Atheliaceae</taxon>
        <taxon>Athelia</taxon>
    </lineage>
</organism>